<keyword evidence="1" id="KW-0238">DNA-binding</keyword>
<dbReference type="PANTHER" id="PTHR11352">
    <property type="entry name" value="PROLIFERATING CELL NUCLEAR ANTIGEN"/>
    <property type="match status" value="1"/>
</dbReference>
<comment type="caution">
    <text evidence="3">The sequence shown here is derived from an EMBL/GenBank/DDBJ whole genome shotgun (WGS) entry which is preliminary data.</text>
</comment>
<dbReference type="OrthoDB" id="534348at2759"/>
<dbReference type="Pfam" id="PF00705">
    <property type="entry name" value="PCNA_N"/>
    <property type="match status" value="1"/>
</dbReference>
<dbReference type="PRINTS" id="PR00339">
    <property type="entry name" value="PCNACYCLIN"/>
</dbReference>
<keyword evidence="4" id="KW-1185">Reference proteome</keyword>
<feature type="domain" description="Proliferating cell nuclear antigen PCNA N-terminal" evidence="2">
    <location>
        <begin position="2"/>
        <end position="56"/>
    </location>
</feature>
<evidence type="ECO:0000259" key="2">
    <source>
        <dbReference type="Pfam" id="PF00705"/>
    </source>
</evidence>
<evidence type="ECO:0000313" key="3">
    <source>
        <dbReference type="EMBL" id="CAG8838606.1"/>
    </source>
</evidence>
<dbReference type="Proteomes" id="UP000789759">
    <property type="component" value="Unassembled WGS sequence"/>
</dbReference>
<sequence>IFTKLSLFKHVIKATRELVTDVNIELTESGINFSSMDSSHIALISVHLNRESFKKY</sequence>
<dbReference type="GO" id="GO:0006275">
    <property type="term" value="P:regulation of DNA replication"/>
    <property type="evidence" value="ECO:0007669"/>
    <property type="project" value="InterPro"/>
</dbReference>
<organism evidence="3 4">
    <name type="scientific">Cetraspora pellucida</name>
    <dbReference type="NCBI Taxonomy" id="1433469"/>
    <lineage>
        <taxon>Eukaryota</taxon>
        <taxon>Fungi</taxon>
        <taxon>Fungi incertae sedis</taxon>
        <taxon>Mucoromycota</taxon>
        <taxon>Glomeromycotina</taxon>
        <taxon>Glomeromycetes</taxon>
        <taxon>Diversisporales</taxon>
        <taxon>Gigasporaceae</taxon>
        <taxon>Cetraspora</taxon>
    </lineage>
</organism>
<dbReference type="PANTHER" id="PTHR11352:SF0">
    <property type="entry name" value="PROLIFERATING CELL NUCLEAR ANTIGEN"/>
    <property type="match status" value="1"/>
</dbReference>
<dbReference type="EMBL" id="CAJVQA010084687">
    <property type="protein sequence ID" value="CAG8838606.1"/>
    <property type="molecule type" value="Genomic_DNA"/>
</dbReference>
<reference evidence="3" key="1">
    <citation type="submission" date="2021-06" db="EMBL/GenBank/DDBJ databases">
        <authorList>
            <person name="Kallberg Y."/>
            <person name="Tangrot J."/>
            <person name="Rosling A."/>
        </authorList>
    </citation>
    <scope>NUCLEOTIDE SEQUENCE</scope>
    <source>
        <strain evidence="3">FL966</strain>
    </source>
</reference>
<dbReference type="Gene3D" id="3.10.150.10">
    <property type="entry name" value="DNA Polymerase III, subunit A, domain 2"/>
    <property type="match status" value="1"/>
</dbReference>
<dbReference type="GO" id="GO:0043626">
    <property type="term" value="C:PCNA complex"/>
    <property type="evidence" value="ECO:0007669"/>
    <property type="project" value="TreeGrafter"/>
</dbReference>
<evidence type="ECO:0000313" key="4">
    <source>
        <dbReference type="Proteomes" id="UP000789759"/>
    </source>
</evidence>
<proteinExistence type="predicted"/>
<accession>A0A9N9KJY2</accession>
<dbReference type="GO" id="GO:0003677">
    <property type="term" value="F:DNA binding"/>
    <property type="evidence" value="ECO:0007669"/>
    <property type="project" value="UniProtKB-KW"/>
</dbReference>
<dbReference type="GO" id="GO:0006272">
    <property type="term" value="P:leading strand elongation"/>
    <property type="evidence" value="ECO:0007669"/>
    <property type="project" value="TreeGrafter"/>
</dbReference>
<dbReference type="AlphaFoldDB" id="A0A9N9KJY2"/>
<protein>
    <submittedName>
        <fullName evidence="3">4049_t:CDS:1</fullName>
    </submittedName>
</protein>
<name>A0A9N9KJY2_9GLOM</name>
<dbReference type="GO" id="GO:0030337">
    <property type="term" value="F:DNA polymerase processivity factor activity"/>
    <property type="evidence" value="ECO:0007669"/>
    <property type="project" value="InterPro"/>
</dbReference>
<gene>
    <name evidence="3" type="ORF">CPELLU_LOCUS21729</name>
</gene>
<evidence type="ECO:0000256" key="1">
    <source>
        <dbReference type="ARBA" id="ARBA00023125"/>
    </source>
</evidence>
<dbReference type="InterPro" id="IPR022648">
    <property type="entry name" value="Pr_cel_nuc_antig_N"/>
</dbReference>
<dbReference type="GO" id="GO:0019985">
    <property type="term" value="P:translesion synthesis"/>
    <property type="evidence" value="ECO:0007669"/>
    <property type="project" value="TreeGrafter"/>
</dbReference>
<dbReference type="InterPro" id="IPR000730">
    <property type="entry name" value="Pr_cel_nuc_antig"/>
</dbReference>
<feature type="non-terminal residue" evidence="3">
    <location>
        <position position="1"/>
    </location>
</feature>
<dbReference type="SUPFAM" id="SSF55979">
    <property type="entry name" value="DNA clamp"/>
    <property type="match status" value="1"/>
</dbReference>
<dbReference type="InterPro" id="IPR046938">
    <property type="entry name" value="DNA_clamp_sf"/>
</dbReference>
<dbReference type="GO" id="GO:0006298">
    <property type="term" value="P:mismatch repair"/>
    <property type="evidence" value="ECO:0007669"/>
    <property type="project" value="TreeGrafter"/>
</dbReference>
<feature type="non-terminal residue" evidence="3">
    <location>
        <position position="56"/>
    </location>
</feature>